<organism evidence="2 3">
    <name type="scientific">Caerostris darwini</name>
    <dbReference type="NCBI Taxonomy" id="1538125"/>
    <lineage>
        <taxon>Eukaryota</taxon>
        <taxon>Metazoa</taxon>
        <taxon>Ecdysozoa</taxon>
        <taxon>Arthropoda</taxon>
        <taxon>Chelicerata</taxon>
        <taxon>Arachnida</taxon>
        <taxon>Araneae</taxon>
        <taxon>Araneomorphae</taxon>
        <taxon>Entelegynae</taxon>
        <taxon>Araneoidea</taxon>
        <taxon>Araneidae</taxon>
        <taxon>Caerostris</taxon>
    </lineage>
</organism>
<feature type="compositionally biased region" description="Basic residues" evidence="1">
    <location>
        <begin position="1"/>
        <end position="10"/>
    </location>
</feature>
<evidence type="ECO:0000313" key="3">
    <source>
        <dbReference type="Proteomes" id="UP001054837"/>
    </source>
</evidence>
<dbReference type="AlphaFoldDB" id="A0AAV4WJL2"/>
<gene>
    <name evidence="2" type="ORF">CDAR_173101</name>
</gene>
<protein>
    <submittedName>
        <fullName evidence="2">Uncharacterized protein</fullName>
    </submittedName>
</protein>
<dbReference type="EMBL" id="BPLQ01014694">
    <property type="protein sequence ID" value="GIY82171.1"/>
    <property type="molecule type" value="Genomic_DNA"/>
</dbReference>
<proteinExistence type="predicted"/>
<sequence>MDRRRTRTSRISRGSEPSAAPGRLRCCRGRVAVAAGPVTSAVGRLGIAAVEIDGRLPHLDHLHDAVLRGALHGGRHIGGPRDALGALAAEGWALAGSSALHSESEFLRHLRAQGLLQGNQKTKIQ</sequence>
<accession>A0AAV4WJL2</accession>
<dbReference type="Proteomes" id="UP001054837">
    <property type="component" value="Unassembled WGS sequence"/>
</dbReference>
<comment type="caution">
    <text evidence="2">The sequence shown here is derived from an EMBL/GenBank/DDBJ whole genome shotgun (WGS) entry which is preliminary data.</text>
</comment>
<evidence type="ECO:0000256" key="1">
    <source>
        <dbReference type="SAM" id="MobiDB-lite"/>
    </source>
</evidence>
<evidence type="ECO:0000313" key="2">
    <source>
        <dbReference type="EMBL" id="GIY82171.1"/>
    </source>
</evidence>
<feature type="region of interest" description="Disordered" evidence="1">
    <location>
        <begin position="1"/>
        <end position="22"/>
    </location>
</feature>
<keyword evidence="3" id="KW-1185">Reference proteome</keyword>
<reference evidence="2 3" key="1">
    <citation type="submission" date="2021-06" db="EMBL/GenBank/DDBJ databases">
        <title>Caerostris darwini draft genome.</title>
        <authorList>
            <person name="Kono N."/>
            <person name="Arakawa K."/>
        </authorList>
    </citation>
    <scope>NUCLEOTIDE SEQUENCE [LARGE SCALE GENOMIC DNA]</scope>
</reference>
<name>A0AAV4WJL2_9ARAC</name>